<keyword evidence="2" id="KW-1185">Reference proteome</keyword>
<accession>A0AAW9PQ84</accession>
<proteinExistence type="predicted"/>
<evidence type="ECO:0008006" key="3">
    <source>
        <dbReference type="Google" id="ProtNLM"/>
    </source>
</evidence>
<name>A0AAW9PQ84_9CYAN</name>
<evidence type="ECO:0000313" key="1">
    <source>
        <dbReference type="EMBL" id="MEE3715672.1"/>
    </source>
</evidence>
<evidence type="ECO:0000313" key="2">
    <source>
        <dbReference type="Proteomes" id="UP001333818"/>
    </source>
</evidence>
<reference evidence="1" key="1">
    <citation type="submission" date="2024-01" db="EMBL/GenBank/DDBJ databases">
        <title>Bank of Algae and Cyanobacteria of the Azores (BACA) strain genomes.</title>
        <authorList>
            <person name="Luz R."/>
            <person name="Cordeiro R."/>
            <person name="Fonseca A."/>
            <person name="Goncalves V."/>
        </authorList>
    </citation>
    <scope>NUCLEOTIDE SEQUENCE</scope>
    <source>
        <strain evidence="1">BACA0141</strain>
    </source>
</reference>
<dbReference type="EMBL" id="JAZBJZ010000006">
    <property type="protein sequence ID" value="MEE3715672.1"/>
    <property type="molecule type" value="Genomic_DNA"/>
</dbReference>
<dbReference type="AlphaFoldDB" id="A0AAW9PQ84"/>
<organism evidence="1 2">
    <name type="scientific">Tumidithrix elongata BACA0141</name>
    <dbReference type="NCBI Taxonomy" id="2716417"/>
    <lineage>
        <taxon>Bacteria</taxon>
        <taxon>Bacillati</taxon>
        <taxon>Cyanobacteriota</taxon>
        <taxon>Cyanophyceae</taxon>
        <taxon>Pseudanabaenales</taxon>
        <taxon>Pseudanabaenaceae</taxon>
        <taxon>Tumidithrix</taxon>
        <taxon>Tumidithrix elongata</taxon>
    </lineage>
</organism>
<protein>
    <recommendedName>
        <fullName evidence="3">Lipoprotein</fullName>
    </recommendedName>
</protein>
<gene>
    <name evidence="1" type="ORF">V2H45_02810</name>
</gene>
<comment type="caution">
    <text evidence="1">The sequence shown here is derived from an EMBL/GenBank/DDBJ whole genome shotgun (WGS) entry which is preliminary data.</text>
</comment>
<dbReference type="Proteomes" id="UP001333818">
    <property type="component" value="Unassembled WGS sequence"/>
</dbReference>
<sequence length="110" mass="11844">MVGDTAKKAMEKNGLNEFKGKIVLNSDGTFEAMVKISGTDPKETKPTTSEIKAKGDFKVEANIVVLTGKSRMVDGKEDKPSPPAKYAISADGKVLKPDANDQLEISFVKK</sequence>